<evidence type="ECO:0000313" key="3">
    <source>
        <dbReference type="Proteomes" id="UP000030753"/>
    </source>
</evidence>
<dbReference type="Pfam" id="PF20150">
    <property type="entry name" value="2EXR"/>
    <property type="match status" value="1"/>
</dbReference>
<organism evidence="2 3">
    <name type="scientific">Fusarium oxysporum NRRL 32931</name>
    <dbReference type="NCBI Taxonomy" id="660029"/>
    <lineage>
        <taxon>Eukaryota</taxon>
        <taxon>Fungi</taxon>
        <taxon>Dikarya</taxon>
        <taxon>Ascomycota</taxon>
        <taxon>Pezizomycotina</taxon>
        <taxon>Sordariomycetes</taxon>
        <taxon>Hypocreomycetidae</taxon>
        <taxon>Hypocreales</taxon>
        <taxon>Nectriaceae</taxon>
        <taxon>Fusarium</taxon>
        <taxon>Fusarium oxysporum species complex</taxon>
    </lineage>
</organism>
<dbReference type="HOGENOM" id="CLU_050395_0_0_1"/>
<protein>
    <recommendedName>
        <fullName evidence="1">2EXR domain-containing protein</fullName>
    </recommendedName>
</protein>
<evidence type="ECO:0000313" key="2">
    <source>
        <dbReference type="EMBL" id="EWY83106.1"/>
    </source>
</evidence>
<gene>
    <name evidence="2" type="ORF">FOYG_12959</name>
</gene>
<name>W9HSA1_FUSOX</name>
<dbReference type="Proteomes" id="UP000030753">
    <property type="component" value="Unassembled WGS sequence"/>
</dbReference>
<evidence type="ECO:0000259" key="1">
    <source>
        <dbReference type="Pfam" id="PF20150"/>
    </source>
</evidence>
<feature type="domain" description="2EXR" evidence="1">
    <location>
        <begin position="2"/>
        <end position="103"/>
    </location>
</feature>
<dbReference type="EMBL" id="JH717847">
    <property type="protein sequence ID" value="EWY83106.1"/>
    <property type="molecule type" value="Genomic_DNA"/>
</dbReference>
<sequence>MFPLFARLPAELQLKIWDASYPQPGIHIFDVHFQPRQDFPGADKMIPSETADDAHTERIFLDSLAVTPVSCQGFSATQFRSDPSTYRTANTLSATSIDSVEVAKARLNSDKLGKSNIVHLDRNGKRVSYDNSADVLCLRFGLNHPVVQGATNNILDPDPGLAIQNNISRILQAEWSEGMAASLFAARRLAIDISELWSPSGFDSMSIMYLSCCIQNDLEVLYLVDYCIGRCRRCWKGKLTQKELATKKCGIAKELDPEDRDMDVIYGSTVTYREISNLEKLGWDFNHSMFAFAQILGDSIREQQGTKRLFRSVRVLACEEEVSNVEDMTIYAVCIKDDSRFL</sequence>
<dbReference type="InterPro" id="IPR045518">
    <property type="entry name" value="2EXR"/>
</dbReference>
<accession>W9HSA1</accession>
<proteinExistence type="predicted"/>
<reference evidence="2 3" key="1">
    <citation type="submission" date="2011-06" db="EMBL/GenBank/DDBJ databases">
        <title>The Genome Sequence of Fusarium oxysporum FOSC 3-a.</title>
        <authorList>
            <consortium name="The Broad Institute Genome Sequencing Platform"/>
            <person name="Ma L.-J."/>
            <person name="Gale L.R."/>
            <person name="Schwartz D.C."/>
            <person name="Zhou S."/>
            <person name="Corby-Kistler H."/>
            <person name="Young S.K."/>
            <person name="Zeng Q."/>
            <person name="Gargeya S."/>
            <person name="Fitzgerald M."/>
            <person name="Haas B."/>
            <person name="Abouelleil A."/>
            <person name="Alvarado L."/>
            <person name="Arachchi H.M."/>
            <person name="Berlin A."/>
            <person name="Brown A."/>
            <person name="Chapman S.B."/>
            <person name="Chen Z."/>
            <person name="Dunbar C."/>
            <person name="Freedman E."/>
            <person name="Gearin G."/>
            <person name="Gellesch M."/>
            <person name="Goldberg J."/>
            <person name="Griggs A."/>
            <person name="Gujja S."/>
            <person name="Heiman D."/>
            <person name="Howarth C."/>
            <person name="Larson L."/>
            <person name="Lui A."/>
            <person name="MacDonald P.J.P."/>
            <person name="Mehta T."/>
            <person name="Montmayeur A."/>
            <person name="Murphy C."/>
            <person name="Neiman D."/>
            <person name="Pearson M."/>
            <person name="Priest M."/>
            <person name="Roberts A."/>
            <person name="Saif S."/>
            <person name="Shea T."/>
            <person name="Shenoy N."/>
            <person name="Sisk P."/>
            <person name="Stolte C."/>
            <person name="Sykes S."/>
            <person name="Wortman J."/>
            <person name="Nusbaum C."/>
            <person name="Birren B."/>
        </authorList>
    </citation>
    <scope>NUCLEOTIDE SEQUENCE [LARGE SCALE GENOMIC DNA]</scope>
    <source>
        <strain evidence="3">FOSC 3-a</strain>
    </source>
</reference>
<dbReference type="AlphaFoldDB" id="W9HSA1"/>
<dbReference type="OrthoDB" id="5242916at2759"/>